<comment type="caution">
    <text evidence="2">The sequence shown here is derived from an EMBL/GenBank/DDBJ whole genome shotgun (WGS) entry which is preliminary data.</text>
</comment>
<accession>A0A1Q5Q5K0</accession>
<dbReference type="EMBL" id="MQVR01000002">
    <property type="protein sequence ID" value="OKL55108.1"/>
    <property type="molecule type" value="Genomic_DNA"/>
</dbReference>
<dbReference type="InterPro" id="IPR011009">
    <property type="entry name" value="Kinase-like_dom_sf"/>
</dbReference>
<dbReference type="SUPFAM" id="SSF56112">
    <property type="entry name" value="Protein kinase-like (PK-like)"/>
    <property type="match status" value="1"/>
</dbReference>
<dbReference type="InterPro" id="IPR002575">
    <property type="entry name" value="Aminoglycoside_PTrfase"/>
</dbReference>
<organism evidence="2 3">
    <name type="scientific">Bowdeniella nasicola</name>
    <dbReference type="NCBI Taxonomy" id="208480"/>
    <lineage>
        <taxon>Bacteria</taxon>
        <taxon>Bacillati</taxon>
        <taxon>Actinomycetota</taxon>
        <taxon>Actinomycetes</taxon>
        <taxon>Actinomycetales</taxon>
        <taxon>Actinomycetaceae</taxon>
        <taxon>Bowdeniella</taxon>
    </lineage>
</organism>
<protein>
    <recommendedName>
        <fullName evidence="1">Aminoglycoside phosphotransferase domain-containing protein</fullName>
    </recommendedName>
</protein>
<dbReference type="OrthoDB" id="3837844at2"/>
<dbReference type="RefSeq" id="WP_073715508.1">
    <property type="nucleotide sequence ID" value="NZ_MQVR01000002.1"/>
</dbReference>
<evidence type="ECO:0000313" key="3">
    <source>
        <dbReference type="Proteomes" id="UP000185628"/>
    </source>
</evidence>
<evidence type="ECO:0000259" key="1">
    <source>
        <dbReference type="Pfam" id="PF01636"/>
    </source>
</evidence>
<dbReference type="Pfam" id="PF01636">
    <property type="entry name" value="APH"/>
    <property type="match status" value="1"/>
</dbReference>
<dbReference type="Gene3D" id="3.90.1200.10">
    <property type="match status" value="1"/>
</dbReference>
<evidence type="ECO:0000313" key="2">
    <source>
        <dbReference type="EMBL" id="OKL55108.1"/>
    </source>
</evidence>
<feature type="domain" description="Aminoglycoside phosphotransferase" evidence="1">
    <location>
        <begin position="124"/>
        <end position="313"/>
    </location>
</feature>
<dbReference type="Proteomes" id="UP000185628">
    <property type="component" value="Unassembled WGS sequence"/>
</dbReference>
<keyword evidence="3" id="KW-1185">Reference proteome</keyword>
<name>A0A1Q5Q5K0_9ACTO</name>
<gene>
    <name evidence="2" type="ORF">BSZ39_00830</name>
</gene>
<proteinExistence type="predicted"/>
<sequence>MTSELASPAELLDIDHARAAVIDAWLADAGALETMRRRSMFYLPYPVAVFDATVAGEERIFVLTSARTPEERTGGELTVFAYPDDPFLPELAHLARHPGAQLLAYRPTRRAVLSLPGVGFAKVSSPARIARLAHAHDLLRDAGLPAAQVVQRHRGYLITSRVRGRPLTSMLNECGGAETYRQVRGLLDALPAAALELPARPSWCERIERHADLARALFPDPRIDVVARVVAAEIAAGAPGDLVPTHGDFYECNVLTDGRHITGLLDIDTLGPGWRIDDVACLLGHLSAVRWYRDDVLYRRRVTDLFRAACEDHDAARLAVRTAGVLVTLVPGAMRLAQRPAWEKRDIADLRLGIARGWLAAAEI</sequence>
<reference evidence="3" key="1">
    <citation type="submission" date="2016-12" db="EMBL/GenBank/DDBJ databases">
        <authorList>
            <person name="Meng X."/>
        </authorList>
    </citation>
    <scope>NUCLEOTIDE SEQUENCE [LARGE SCALE GENOMIC DNA]</scope>
    <source>
        <strain evidence="3">DSM 19116</strain>
    </source>
</reference>
<dbReference type="AlphaFoldDB" id="A0A1Q5Q5K0"/>